<evidence type="ECO:0000313" key="17">
    <source>
        <dbReference type="Proteomes" id="UP000557739"/>
    </source>
</evidence>
<dbReference type="InterPro" id="IPR008279">
    <property type="entry name" value="PEP-util_enz_mobile_dom"/>
</dbReference>
<comment type="caution">
    <text evidence="16">The sequence shown here is derived from an EMBL/GenBank/DDBJ whole genome shotgun (WGS) entry which is preliminary data.</text>
</comment>
<dbReference type="InterPro" id="IPR008731">
    <property type="entry name" value="PTS_EIN"/>
</dbReference>
<dbReference type="PROSITE" id="PS51093">
    <property type="entry name" value="PTS_EIIA_TYPE_1"/>
    <property type="match status" value="1"/>
</dbReference>
<dbReference type="SUPFAM" id="SSF47831">
    <property type="entry name" value="Enzyme I of the PEP:sugar phosphotransferase system HPr-binding (sub)domain"/>
    <property type="match status" value="1"/>
</dbReference>
<dbReference type="EC" id="2.7.3.9" evidence="5"/>
<evidence type="ECO:0000256" key="5">
    <source>
        <dbReference type="ARBA" id="ARBA00012232"/>
    </source>
</evidence>
<keyword evidence="13" id="KW-0460">Magnesium</keyword>
<keyword evidence="10" id="KW-0598">Phosphotransferase system</keyword>
<keyword evidence="17" id="KW-1185">Reference proteome</keyword>
<evidence type="ECO:0000256" key="11">
    <source>
        <dbReference type="ARBA" id="ARBA00022723"/>
    </source>
</evidence>
<dbReference type="Pfam" id="PF00381">
    <property type="entry name" value="PTS-HPr"/>
    <property type="match status" value="1"/>
</dbReference>
<dbReference type="EMBL" id="JACIJJ010000004">
    <property type="protein sequence ID" value="MBB5699441.1"/>
    <property type="molecule type" value="Genomic_DNA"/>
</dbReference>
<dbReference type="PROSITE" id="PS00371">
    <property type="entry name" value="PTS_EIIA_TYPE_1_HIS"/>
    <property type="match status" value="1"/>
</dbReference>
<keyword evidence="7" id="KW-0963">Cytoplasm</keyword>
<dbReference type="InterPro" id="IPR015813">
    <property type="entry name" value="Pyrv/PenolPyrv_kinase-like_dom"/>
</dbReference>
<dbReference type="PROSITE" id="PS00369">
    <property type="entry name" value="PTS_HPR_HIS"/>
    <property type="match status" value="1"/>
</dbReference>
<evidence type="ECO:0000256" key="2">
    <source>
        <dbReference type="ARBA" id="ARBA00001946"/>
    </source>
</evidence>
<dbReference type="InterPro" id="IPR000121">
    <property type="entry name" value="PEP_util_C"/>
</dbReference>
<comment type="catalytic activity">
    <reaction evidence="1">
        <text>L-histidyl-[protein] + phosphoenolpyruvate = N(pros)-phospho-L-histidyl-[protein] + pyruvate</text>
        <dbReference type="Rhea" id="RHEA:23880"/>
        <dbReference type="Rhea" id="RHEA-COMP:9745"/>
        <dbReference type="Rhea" id="RHEA-COMP:9746"/>
        <dbReference type="ChEBI" id="CHEBI:15361"/>
        <dbReference type="ChEBI" id="CHEBI:29979"/>
        <dbReference type="ChEBI" id="CHEBI:58702"/>
        <dbReference type="ChEBI" id="CHEBI:64837"/>
        <dbReference type="EC" id="2.7.3.9"/>
    </reaction>
</comment>
<dbReference type="AlphaFoldDB" id="A0A7W9AS60"/>
<evidence type="ECO:0000259" key="15">
    <source>
        <dbReference type="PROSITE" id="PS51350"/>
    </source>
</evidence>
<dbReference type="CDD" id="cd00367">
    <property type="entry name" value="PTS-HPr_like"/>
    <property type="match status" value="1"/>
</dbReference>
<accession>A0A7W9AS60</accession>
<evidence type="ECO:0000256" key="4">
    <source>
        <dbReference type="ARBA" id="ARBA00007837"/>
    </source>
</evidence>
<reference evidence="16 17" key="1">
    <citation type="submission" date="2020-08" db="EMBL/GenBank/DDBJ databases">
        <title>Genomic Encyclopedia of Type Strains, Phase IV (KMG-IV): sequencing the most valuable type-strain genomes for metagenomic binning, comparative biology and taxonomic classification.</title>
        <authorList>
            <person name="Goeker M."/>
        </authorList>
    </citation>
    <scope>NUCLEOTIDE SEQUENCE [LARGE SCALE GENOMIC DNA]</scope>
    <source>
        <strain evidence="16 17">DSM 27244</strain>
    </source>
</reference>
<evidence type="ECO:0000256" key="7">
    <source>
        <dbReference type="ARBA" id="ARBA00022490"/>
    </source>
</evidence>
<keyword evidence="12" id="KW-0418">Kinase</keyword>
<dbReference type="Pfam" id="PF00358">
    <property type="entry name" value="PTS_EIIA_1"/>
    <property type="match status" value="1"/>
</dbReference>
<dbReference type="NCBIfam" id="TIGR01003">
    <property type="entry name" value="PTS_HPr_family"/>
    <property type="match status" value="1"/>
</dbReference>
<dbReference type="GO" id="GO:0008965">
    <property type="term" value="F:phosphoenolpyruvate-protein phosphotransferase activity"/>
    <property type="evidence" value="ECO:0007669"/>
    <property type="project" value="UniProtKB-EC"/>
</dbReference>
<dbReference type="Gene3D" id="3.20.20.60">
    <property type="entry name" value="Phosphoenolpyruvate-binding domains"/>
    <property type="match status" value="1"/>
</dbReference>
<dbReference type="InterPro" id="IPR050499">
    <property type="entry name" value="PEP-utilizing_PTS_enzyme"/>
</dbReference>
<dbReference type="GO" id="GO:0005737">
    <property type="term" value="C:cytoplasm"/>
    <property type="evidence" value="ECO:0007669"/>
    <property type="project" value="UniProtKB-SubCell"/>
</dbReference>
<organism evidence="16 17">
    <name type="scientific">Sphingomonas yantingensis</name>
    <dbReference type="NCBI Taxonomy" id="1241761"/>
    <lineage>
        <taxon>Bacteria</taxon>
        <taxon>Pseudomonadati</taxon>
        <taxon>Pseudomonadota</taxon>
        <taxon>Alphaproteobacteria</taxon>
        <taxon>Sphingomonadales</taxon>
        <taxon>Sphingomonadaceae</taxon>
        <taxon>Sphingomonas</taxon>
    </lineage>
</organism>
<sequence length="824" mass="84713">MADLITLAAPCAGLALSLDAVPDGVFAGRMMGDGGAIDPIEGTLHAPCDGEVLSIHAGRHAVTMRGPAGVELLMHIGIDTVSLGGAPFEVLVTPGQRVMAGEPLIRFDMDAIALAAPSLVTPIVIVNGDRFAVASRIAGRRIERGEAFLDLRPLAIEDAAPVSTGTRFARRITLSLPHGIHARPAARIGEHARRYDAVCTIAKGELSANARSVVELMGLAAHLDDEIEIAATGPDAERLVTALCELIHGGMGETNEVAAVPAPHVPLPAGAIGGVPASPGLAVGHARWLRVSDRAVEQDGAGVETERAQLASALTALRDRLSVEGGTNPVATAHLEMLGDPALTAAVDAEIAAGRSAGHGWRSGCRAMADRLVLTGDRRLAERADDYLDLERRVLGILVGEDDAVLRFEPGTILVADDLLPSQVAALGSEVVGLAVGGSGPTAHIAILAAGRGLPAVVAIGEAIGEVADGDALILNGTTGAIERAPSPERLAEARASVEAAARAATVAVAAAADAAITRDGHRIEVFANLGSLADAEAAVAAGAEGCGLLRTEFLFLDRASPPDVEEQAALYDRIGAAMAGRPVIVRLLDVGGDKPAPYLDFAAEENPALGLRGIRVGLTHRALLETQVAAILRAAKHHDLRIMVPMIASVEELEAVRAVVAGEAAKIGRTRPIPLGIMVETPAAAMIAAQLARRADFFSIGTNDLTQYALAMDRGNPAVASGIDGLHPAVLALIAATARGAERHARMVGLCGGLASDPLAVPLLVGLGVEELSATPNRVPEVKALVRRLSRADCRALAEAALAAATAAEVRALALRFQQELPA</sequence>
<evidence type="ECO:0000256" key="10">
    <source>
        <dbReference type="ARBA" id="ARBA00022683"/>
    </source>
</evidence>
<dbReference type="PRINTS" id="PR00107">
    <property type="entry name" value="PHOSPHOCPHPR"/>
</dbReference>
<keyword evidence="9 16" id="KW-0808">Transferase</keyword>
<feature type="domain" description="HPr" evidence="15">
    <location>
        <begin position="167"/>
        <end position="254"/>
    </location>
</feature>
<dbReference type="RefSeq" id="WP_184029496.1">
    <property type="nucleotide sequence ID" value="NZ_JACIJJ010000004.1"/>
</dbReference>
<dbReference type="InterPro" id="IPR006318">
    <property type="entry name" value="PTS_EI-like"/>
</dbReference>
<dbReference type="Pfam" id="PF02896">
    <property type="entry name" value="PEP-utilizers_C"/>
    <property type="match status" value="1"/>
</dbReference>
<dbReference type="Proteomes" id="UP000557739">
    <property type="component" value="Unassembled WGS sequence"/>
</dbReference>
<protein>
    <recommendedName>
        <fullName evidence="5">phosphoenolpyruvate--protein phosphotransferase</fullName>
        <ecNumber evidence="5">2.7.3.9</ecNumber>
    </recommendedName>
</protein>
<evidence type="ECO:0000313" key="16">
    <source>
        <dbReference type="EMBL" id="MBB5699441.1"/>
    </source>
</evidence>
<dbReference type="GO" id="GO:0046872">
    <property type="term" value="F:metal ion binding"/>
    <property type="evidence" value="ECO:0007669"/>
    <property type="project" value="UniProtKB-KW"/>
</dbReference>
<evidence type="ECO:0000259" key="14">
    <source>
        <dbReference type="PROSITE" id="PS51093"/>
    </source>
</evidence>
<evidence type="ECO:0000256" key="1">
    <source>
        <dbReference type="ARBA" id="ARBA00000683"/>
    </source>
</evidence>
<dbReference type="InterPro" id="IPR011055">
    <property type="entry name" value="Dup_hybrid_motif"/>
</dbReference>
<evidence type="ECO:0000256" key="12">
    <source>
        <dbReference type="ARBA" id="ARBA00022777"/>
    </source>
</evidence>
<dbReference type="PROSITE" id="PS51350">
    <property type="entry name" value="PTS_HPR_DOM"/>
    <property type="match status" value="1"/>
</dbReference>
<keyword evidence="8" id="KW-0762">Sugar transport</keyword>
<comment type="cofactor">
    <cofactor evidence="2">
        <name>Mg(2+)</name>
        <dbReference type="ChEBI" id="CHEBI:18420"/>
    </cofactor>
</comment>
<dbReference type="PRINTS" id="PR01736">
    <property type="entry name" value="PHPHTRNFRASE"/>
</dbReference>
<name>A0A7W9AS60_9SPHN</name>
<evidence type="ECO:0000256" key="9">
    <source>
        <dbReference type="ARBA" id="ARBA00022679"/>
    </source>
</evidence>
<dbReference type="Gene3D" id="3.50.30.10">
    <property type="entry name" value="Phosphohistidine domain"/>
    <property type="match status" value="1"/>
</dbReference>
<dbReference type="GO" id="GO:0016301">
    <property type="term" value="F:kinase activity"/>
    <property type="evidence" value="ECO:0007669"/>
    <property type="project" value="UniProtKB-KW"/>
</dbReference>
<evidence type="ECO:0000256" key="6">
    <source>
        <dbReference type="ARBA" id="ARBA00022448"/>
    </source>
</evidence>
<keyword evidence="11" id="KW-0479">Metal-binding</keyword>
<dbReference type="GO" id="GO:0009401">
    <property type="term" value="P:phosphoenolpyruvate-dependent sugar phosphotransferase system"/>
    <property type="evidence" value="ECO:0007669"/>
    <property type="project" value="UniProtKB-KW"/>
</dbReference>
<dbReference type="PANTHER" id="PTHR46244:SF6">
    <property type="entry name" value="PHOSPHOENOLPYRUVATE-PROTEIN PHOSPHOTRANSFERASE"/>
    <property type="match status" value="1"/>
</dbReference>
<dbReference type="SUPFAM" id="SSF51261">
    <property type="entry name" value="Duplicated hybrid motif"/>
    <property type="match status" value="1"/>
</dbReference>
<dbReference type="Pfam" id="PF05524">
    <property type="entry name" value="PEP-utilisers_N"/>
    <property type="match status" value="1"/>
</dbReference>
<dbReference type="InterPro" id="IPR023151">
    <property type="entry name" value="PEP_util_CS"/>
</dbReference>
<evidence type="ECO:0000256" key="8">
    <source>
        <dbReference type="ARBA" id="ARBA00022597"/>
    </source>
</evidence>
<dbReference type="Pfam" id="PF00391">
    <property type="entry name" value="PEP-utilizers"/>
    <property type="match status" value="1"/>
</dbReference>
<dbReference type="InterPro" id="IPR036618">
    <property type="entry name" value="PtsI_HPr-bd_sf"/>
</dbReference>
<keyword evidence="16" id="KW-0670">Pyruvate</keyword>
<dbReference type="InterPro" id="IPR001127">
    <property type="entry name" value="PTS_EIIA_1_perm"/>
</dbReference>
<dbReference type="InterPro" id="IPR040442">
    <property type="entry name" value="Pyrv_kinase-like_dom_sf"/>
</dbReference>
<dbReference type="SUPFAM" id="SSF52009">
    <property type="entry name" value="Phosphohistidine domain"/>
    <property type="match status" value="1"/>
</dbReference>
<dbReference type="PANTHER" id="PTHR46244">
    <property type="entry name" value="PHOSPHOENOLPYRUVATE-PROTEIN PHOSPHOTRANSFERASE"/>
    <property type="match status" value="1"/>
</dbReference>
<dbReference type="NCBIfam" id="TIGR01417">
    <property type="entry name" value="PTS_I_fam"/>
    <property type="match status" value="1"/>
</dbReference>
<dbReference type="InterPro" id="IPR000032">
    <property type="entry name" value="HPr-like"/>
</dbReference>
<dbReference type="InterPro" id="IPR001020">
    <property type="entry name" value="PTS_HPr_His_P_site"/>
</dbReference>
<evidence type="ECO:0000256" key="3">
    <source>
        <dbReference type="ARBA" id="ARBA00004496"/>
    </source>
</evidence>
<dbReference type="Gene3D" id="1.10.274.10">
    <property type="entry name" value="PtsI, HPr-binding domain"/>
    <property type="match status" value="1"/>
</dbReference>
<feature type="domain" description="PTS EIIA type-1" evidence="14">
    <location>
        <begin position="23"/>
        <end position="127"/>
    </location>
</feature>
<gene>
    <name evidence="16" type="ORF">FHR19_002807</name>
</gene>
<dbReference type="Gene3D" id="2.70.70.10">
    <property type="entry name" value="Glucose Permease (Domain IIA)"/>
    <property type="match status" value="1"/>
</dbReference>
<dbReference type="NCBIfam" id="TIGR00830">
    <property type="entry name" value="PTBA"/>
    <property type="match status" value="1"/>
</dbReference>
<dbReference type="InterPro" id="IPR035895">
    <property type="entry name" value="HPr-like_sf"/>
</dbReference>
<comment type="similarity">
    <text evidence="4">Belongs to the PEP-utilizing enzyme family.</text>
</comment>
<dbReference type="InterPro" id="IPR036637">
    <property type="entry name" value="Phosphohistidine_dom_sf"/>
</dbReference>
<dbReference type="SUPFAM" id="SSF51621">
    <property type="entry name" value="Phosphoenolpyruvate/pyruvate domain"/>
    <property type="match status" value="1"/>
</dbReference>
<proteinExistence type="inferred from homology"/>
<dbReference type="PROSITE" id="PS00742">
    <property type="entry name" value="PEP_ENZYMES_2"/>
    <property type="match status" value="1"/>
</dbReference>
<dbReference type="SUPFAM" id="SSF55594">
    <property type="entry name" value="HPr-like"/>
    <property type="match status" value="1"/>
</dbReference>
<dbReference type="Gene3D" id="3.30.1340.10">
    <property type="entry name" value="HPr-like"/>
    <property type="match status" value="1"/>
</dbReference>
<keyword evidence="6" id="KW-0813">Transport</keyword>
<evidence type="ECO:0000256" key="13">
    <source>
        <dbReference type="ARBA" id="ARBA00022842"/>
    </source>
</evidence>
<comment type="subcellular location">
    <subcellularLocation>
        <location evidence="3">Cytoplasm</location>
    </subcellularLocation>
</comment>